<proteinExistence type="predicted"/>
<reference evidence="4" key="3">
    <citation type="submission" date="2017-10" db="EMBL/GenBank/DDBJ databases">
        <authorList>
            <person name="Frank J."/>
        </authorList>
    </citation>
    <scope>NUCLEOTIDE SEQUENCE [LARGE SCALE GENOMIC DNA]</scope>
</reference>
<organism evidence="1">
    <name type="scientific">Kuenenia stuttgartiensis</name>
    <dbReference type="NCBI Taxonomy" id="174633"/>
    <lineage>
        <taxon>Bacteria</taxon>
        <taxon>Pseudomonadati</taxon>
        <taxon>Planctomycetota</taxon>
        <taxon>Candidatus Brocadiia</taxon>
        <taxon>Candidatus Brocadiales</taxon>
        <taxon>Candidatus Brocadiaceae</taxon>
        <taxon>Candidatus Kuenenia</taxon>
    </lineage>
</organism>
<dbReference type="Proteomes" id="UP000501926">
    <property type="component" value="Chromosome"/>
</dbReference>
<accession>Q1Q3Q5</accession>
<evidence type="ECO:0000313" key="5">
    <source>
        <dbReference type="Proteomes" id="UP000501926"/>
    </source>
</evidence>
<gene>
    <name evidence="2" type="ORF">KsCSTR_23680</name>
    <name evidence="3" type="ORF">KSMBR1_3513</name>
    <name evidence="1" type="ORF">kuste3875</name>
</gene>
<dbReference type="RefSeq" id="WP_099326509.1">
    <property type="nucleotide sequence ID" value="NZ_CP049055.1"/>
</dbReference>
<name>Q1Q3Q5_KUEST</name>
<reference evidence="1" key="1">
    <citation type="journal article" date="2006" name="Nature">
        <title>Deciphering the evolution and metabolism of an anammox bacterium from a community genome.</title>
        <authorList>
            <person name="Strous M."/>
            <person name="Pelletier E."/>
            <person name="Mangenot S."/>
            <person name="Rattei T."/>
            <person name="Lehner A."/>
            <person name="Taylor M.W."/>
            <person name="Horn M."/>
            <person name="Daims H."/>
            <person name="Bartol-Mavel D."/>
            <person name="Wincker P."/>
            <person name="Barbe V."/>
            <person name="Fonknechten N."/>
            <person name="Vallenet D."/>
            <person name="Segurens B."/>
            <person name="Schenowitz-Truong C."/>
            <person name="Medigue C."/>
            <person name="Collingro A."/>
            <person name="Snel B."/>
            <person name="Dutilh B.E."/>
            <person name="OpDenCamp H.J.M."/>
            <person name="vanDerDrift C."/>
            <person name="Cirpus I."/>
            <person name="vanDePas-Schoonen K.T."/>
            <person name="Harhangi H.R."/>
            <person name="vanNiftrik L."/>
            <person name="Schmid M."/>
            <person name="Keltjens J."/>
            <person name="vanDeVossenberg J."/>
            <person name="Kartal B."/>
            <person name="Meier H."/>
            <person name="Frishman D."/>
            <person name="Huynen M.A."/>
            <person name="Mewes H."/>
            <person name="Weissenbach J."/>
            <person name="Jetten M.S.M."/>
            <person name="Wagner M."/>
            <person name="LePaslier D."/>
        </authorList>
    </citation>
    <scope>NUCLEOTIDE SEQUENCE</scope>
</reference>
<sequence>MKFCEIRILTDENISPKVLPFLRERGIDVIDTKEQSWHGKYVTIRGAFPIFCKKLINLW</sequence>
<dbReference type="KEGG" id="kst:KSMBR1_3513"/>
<dbReference type="Proteomes" id="UP000221734">
    <property type="component" value="Chromosome Kuenenia_stuttgartiensis_MBR1"/>
</dbReference>
<reference evidence="2 5" key="5">
    <citation type="submission" date="2020-02" db="EMBL/GenBank/DDBJ databases">
        <title>Newly sequenced genome of strain CSTR1 showed variability in Candidatus Kuenenia stuttgartiensis genomes.</title>
        <authorList>
            <person name="Ding C."/>
            <person name="Adrian L."/>
        </authorList>
    </citation>
    <scope>NUCLEOTIDE SEQUENCE [LARGE SCALE GENOMIC DNA]</scope>
    <source>
        <strain evidence="2 5">CSTR1</strain>
    </source>
</reference>
<dbReference type="EMBL" id="CT573071">
    <property type="protein sequence ID" value="CAJ74638.1"/>
    <property type="molecule type" value="Genomic_DNA"/>
</dbReference>
<evidence type="ECO:0000313" key="3">
    <source>
        <dbReference type="EMBL" id="SOH05987.1"/>
    </source>
</evidence>
<dbReference type="AlphaFoldDB" id="Q1Q3Q5"/>
<dbReference type="EMBL" id="LT934425">
    <property type="protein sequence ID" value="SOH05987.1"/>
    <property type="molecule type" value="Genomic_DNA"/>
</dbReference>
<evidence type="ECO:0000313" key="1">
    <source>
        <dbReference type="EMBL" id="CAJ74638.1"/>
    </source>
</evidence>
<protein>
    <recommendedName>
        <fullName evidence="6">DUF5615 domain-containing protein</fullName>
    </recommendedName>
</protein>
<dbReference type="OrthoDB" id="285620at2"/>
<evidence type="ECO:0000313" key="4">
    <source>
        <dbReference type="Proteomes" id="UP000221734"/>
    </source>
</evidence>
<reference evidence="1" key="2">
    <citation type="submission" date="2006-01" db="EMBL/GenBank/DDBJ databases">
        <authorList>
            <person name="Genoscope"/>
        </authorList>
    </citation>
    <scope>NUCLEOTIDE SEQUENCE</scope>
</reference>
<evidence type="ECO:0008006" key="6">
    <source>
        <dbReference type="Google" id="ProtNLM"/>
    </source>
</evidence>
<reference evidence="3" key="4">
    <citation type="submission" date="2017-10" db="EMBL/GenBank/DDBJ databases">
        <authorList>
            <person name="Banno H."/>
            <person name="Chua N.-H."/>
        </authorList>
    </citation>
    <scope>NUCLEOTIDE SEQUENCE [LARGE SCALE GENOMIC DNA]</scope>
    <source>
        <strain evidence="3">Kuenenia_mbr1_ru-nijmegen</strain>
    </source>
</reference>
<dbReference type="EMBL" id="CP049055">
    <property type="protein sequence ID" value="QII11747.1"/>
    <property type="molecule type" value="Genomic_DNA"/>
</dbReference>
<evidence type="ECO:0000313" key="2">
    <source>
        <dbReference type="EMBL" id="QII11747.1"/>
    </source>
</evidence>
<keyword evidence="4" id="KW-1185">Reference proteome</keyword>